<evidence type="ECO:0000256" key="6">
    <source>
        <dbReference type="ARBA" id="ARBA00022729"/>
    </source>
</evidence>
<organism evidence="15 16">
    <name type="scientific">Microbulbifer celer</name>
    <dbReference type="NCBI Taxonomy" id="435905"/>
    <lineage>
        <taxon>Bacteria</taxon>
        <taxon>Pseudomonadati</taxon>
        <taxon>Pseudomonadota</taxon>
        <taxon>Gammaproteobacteria</taxon>
        <taxon>Cellvibrionales</taxon>
        <taxon>Microbulbiferaceae</taxon>
        <taxon>Microbulbifer</taxon>
    </lineage>
</organism>
<evidence type="ECO:0000313" key="15">
    <source>
        <dbReference type="EMBL" id="MFD1215372.1"/>
    </source>
</evidence>
<keyword evidence="12 15" id="KW-0449">Lipoprotein</keyword>
<evidence type="ECO:0000256" key="4">
    <source>
        <dbReference type="ARBA" id="ARBA00016202"/>
    </source>
</evidence>
<feature type="region of interest" description="Disordered" evidence="14">
    <location>
        <begin position="45"/>
        <end position="86"/>
    </location>
</feature>
<dbReference type="Proteomes" id="UP001597264">
    <property type="component" value="Unassembled WGS sequence"/>
</dbReference>
<evidence type="ECO:0000256" key="14">
    <source>
        <dbReference type="SAM" id="MobiDB-lite"/>
    </source>
</evidence>
<dbReference type="InterPro" id="IPR004565">
    <property type="entry name" value="OM_lipoprot_LolB"/>
</dbReference>
<gene>
    <name evidence="13 15" type="primary">lolB</name>
    <name evidence="15" type="ORF">ACFQ2X_02055</name>
</gene>
<evidence type="ECO:0000256" key="9">
    <source>
        <dbReference type="ARBA" id="ARBA00023139"/>
    </source>
</evidence>
<evidence type="ECO:0000256" key="3">
    <source>
        <dbReference type="ARBA" id="ARBA00011245"/>
    </source>
</evidence>
<evidence type="ECO:0000313" key="16">
    <source>
        <dbReference type="Proteomes" id="UP001597264"/>
    </source>
</evidence>
<keyword evidence="10 13" id="KW-0143">Chaperone</keyword>
<keyword evidence="6" id="KW-0732">Signal</keyword>
<sequence length="228" mass="24253">MLRKTEFLNPGNYGDDNQTLNTASAARRARYFLAALALTLVATGCSSQKPQPPQTTTPQSAQPQSAAQLQRWEASGKMGVRSPRENGSANLTWLQAGDNYRIHLSGPLGAGATVISGSSAGVSLQRGSDPAVFAANPAQLTEQVMGWPLPVAEMFYWVRGLPAPGAVSDQQKNAQGNLQSLQQAGWQLSFGEYTKAGPYTLPTRIKASSNNVAGPVSVTVVIKDWQPK</sequence>
<dbReference type="SUPFAM" id="SSF89392">
    <property type="entry name" value="Prokaryotic lipoproteins and lipoprotein localization factors"/>
    <property type="match status" value="1"/>
</dbReference>
<dbReference type="EMBL" id="JBHTLR010000004">
    <property type="protein sequence ID" value="MFD1215372.1"/>
    <property type="molecule type" value="Genomic_DNA"/>
</dbReference>
<evidence type="ECO:0000256" key="1">
    <source>
        <dbReference type="ARBA" id="ARBA00004459"/>
    </source>
</evidence>
<evidence type="ECO:0000256" key="2">
    <source>
        <dbReference type="ARBA" id="ARBA00009696"/>
    </source>
</evidence>
<keyword evidence="9" id="KW-0564">Palmitate</keyword>
<comment type="caution">
    <text evidence="15">The sequence shown here is derived from an EMBL/GenBank/DDBJ whole genome shotgun (WGS) entry which is preliminary data.</text>
</comment>
<comment type="subunit">
    <text evidence="3 13">Monomer.</text>
</comment>
<dbReference type="Pfam" id="PF03550">
    <property type="entry name" value="LolB"/>
    <property type="match status" value="1"/>
</dbReference>
<evidence type="ECO:0000256" key="5">
    <source>
        <dbReference type="ARBA" id="ARBA00022448"/>
    </source>
</evidence>
<proteinExistence type="inferred from homology"/>
<dbReference type="RefSeq" id="WP_230437881.1">
    <property type="nucleotide sequence ID" value="NZ_CP087715.1"/>
</dbReference>
<comment type="function">
    <text evidence="13">Plays a critical role in the incorporation of lipoproteins in the outer membrane after they are released by the LolA protein.</text>
</comment>
<name>A0ABW3U4M2_9GAMM</name>
<keyword evidence="8 13" id="KW-0472">Membrane</keyword>
<evidence type="ECO:0000256" key="11">
    <source>
        <dbReference type="ARBA" id="ARBA00023237"/>
    </source>
</evidence>
<keyword evidence="5 13" id="KW-0813">Transport</keyword>
<dbReference type="Gene3D" id="2.50.20.10">
    <property type="entry name" value="Lipoprotein localisation LolA/LolB/LppX"/>
    <property type="match status" value="1"/>
</dbReference>
<dbReference type="InterPro" id="IPR029046">
    <property type="entry name" value="LolA/LolB/LppX"/>
</dbReference>
<dbReference type="NCBIfam" id="TIGR00548">
    <property type="entry name" value="lolB"/>
    <property type="match status" value="1"/>
</dbReference>
<protein>
    <recommendedName>
        <fullName evidence="4 13">Outer-membrane lipoprotein LolB</fullName>
    </recommendedName>
</protein>
<evidence type="ECO:0000256" key="12">
    <source>
        <dbReference type="ARBA" id="ARBA00023288"/>
    </source>
</evidence>
<evidence type="ECO:0000256" key="7">
    <source>
        <dbReference type="ARBA" id="ARBA00022927"/>
    </source>
</evidence>
<reference evidence="16" key="1">
    <citation type="journal article" date="2019" name="Int. J. Syst. Evol. Microbiol.">
        <title>The Global Catalogue of Microorganisms (GCM) 10K type strain sequencing project: providing services to taxonomists for standard genome sequencing and annotation.</title>
        <authorList>
            <consortium name="The Broad Institute Genomics Platform"/>
            <consortium name="The Broad Institute Genome Sequencing Center for Infectious Disease"/>
            <person name="Wu L."/>
            <person name="Ma J."/>
        </authorList>
    </citation>
    <scope>NUCLEOTIDE SEQUENCE [LARGE SCALE GENOMIC DNA]</scope>
    <source>
        <strain evidence="16">CCUG 54356</strain>
    </source>
</reference>
<evidence type="ECO:0000256" key="10">
    <source>
        <dbReference type="ARBA" id="ARBA00023186"/>
    </source>
</evidence>
<dbReference type="CDD" id="cd16326">
    <property type="entry name" value="LolB"/>
    <property type="match status" value="1"/>
</dbReference>
<keyword evidence="16" id="KW-1185">Reference proteome</keyword>
<keyword evidence="11 13" id="KW-0998">Cell outer membrane</keyword>
<evidence type="ECO:0000256" key="13">
    <source>
        <dbReference type="HAMAP-Rule" id="MF_00233"/>
    </source>
</evidence>
<evidence type="ECO:0000256" key="8">
    <source>
        <dbReference type="ARBA" id="ARBA00023136"/>
    </source>
</evidence>
<comment type="similarity">
    <text evidence="2 13">Belongs to the LolB family.</text>
</comment>
<keyword evidence="7 13" id="KW-0653">Protein transport</keyword>
<comment type="subcellular location">
    <subcellularLocation>
        <location evidence="1">Cell outer membrane</location>
        <topology evidence="1">Lipid-anchor</topology>
    </subcellularLocation>
</comment>
<dbReference type="HAMAP" id="MF_00233">
    <property type="entry name" value="LolB"/>
    <property type="match status" value="1"/>
</dbReference>
<accession>A0ABW3U4M2</accession>
<feature type="compositionally biased region" description="Low complexity" evidence="14">
    <location>
        <begin position="56"/>
        <end position="68"/>
    </location>
</feature>